<evidence type="ECO:0000256" key="1">
    <source>
        <dbReference type="ARBA" id="ARBA00022618"/>
    </source>
</evidence>
<organism evidence="4 5">
    <name type="scientific">Cuscuta campestris</name>
    <dbReference type="NCBI Taxonomy" id="132261"/>
    <lineage>
        <taxon>Eukaryota</taxon>
        <taxon>Viridiplantae</taxon>
        <taxon>Streptophyta</taxon>
        <taxon>Embryophyta</taxon>
        <taxon>Tracheophyta</taxon>
        <taxon>Spermatophyta</taxon>
        <taxon>Magnoliopsida</taxon>
        <taxon>eudicotyledons</taxon>
        <taxon>Gunneridae</taxon>
        <taxon>Pentapetalae</taxon>
        <taxon>asterids</taxon>
        <taxon>lamiids</taxon>
        <taxon>Solanales</taxon>
        <taxon>Convolvulaceae</taxon>
        <taxon>Cuscuteae</taxon>
        <taxon>Cuscuta</taxon>
        <taxon>Cuscuta subgen. Grammica</taxon>
        <taxon>Cuscuta sect. Cleistogrammica</taxon>
    </lineage>
</organism>
<proteinExistence type="predicted"/>
<feature type="domain" description="Ataxin-10" evidence="3">
    <location>
        <begin position="384"/>
        <end position="475"/>
    </location>
</feature>
<accession>A0A484KP61</accession>
<dbReference type="PANTHER" id="PTHR13255">
    <property type="entry name" value="ATAXIN-10"/>
    <property type="match status" value="1"/>
</dbReference>
<dbReference type="EMBL" id="OOIL02000561">
    <property type="protein sequence ID" value="VFQ67110.1"/>
    <property type="molecule type" value="Genomic_DNA"/>
</dbReference>
<sequence>MDRGTERDLLIAENIVQPLLIMASNCSSIETALEKLIEIAKTVEGRSDLASLNIISQLLRLCLSALYPVGHQVLSLSLKLLRNLCAGEIRNQNAFLEKNGAEVVSTIINSVGPTYDNNVGIVWLALQLLANFVLAGGEHQRAVWCQFFPHGFLNIARVRSRETCDPLCMVIYTCCAGDDALLTALCDEQQGLHVVIEIVRTASMADLAESWFKLLLSRICLEESYIASVFFNLDPGYAADMIPGSEHFVSEQAYILSTLSEILNERIEDLAVTPDFALHILGILKSAAARVDFSTRGKTSLPTGTTLINILGYSLTILRDICACDRRTGLKDDDAVAVLVSSGLIELLLSFLSGLEPPATIQKATKRQVGGTTGQIDCCPYKGYRRDIVAVLGNCAYGRKQVQDEIRKKNGIVLLLQQCVTDEDNPFLREWGIWAARNLLEGNKENQEVVAGLELQRSLDVPELARLGLRVEVDPITHRAKLVNG</sequence>
<dbReference type="GO" id="GO:0051301">
    <property type="term" value="P:cell division"/>
    <property type="evidence" value="ECO:0007669"/>
    <property type="project" value="UniProtKB-KW"/>
</dbReference>
<reference evidence="4 5" key="1">
    <citation type="submission" date="2018-04" db="EMBL/GenBank/DDBJ databases">
        <authorList>
            <person name="Vogel A."/>
        </authorList>
    </citation>
    <scope>NUCLEOTIDE SEQUENCE [LARGE SCALE GENOMIC DNA]</scope>
</reference>
<dbReference type="OrthoDB" id="379794at2759"/>
<gene>
    <name evidence="4" type="ORF">CCAM_LOCUS8886</name>
</gene>
<dbReference type="Gene3D" id="1.25.10.10">
    <property type="entry name" value="Leucine-rich Repeat Variant"/>
    <property type="match status" value="2"/>
</dbReference>
<dbReference type="Pfam" id="PF09759">
    <property type="entry name" value="Atx10homo_assoc"/>
    <property type="match status" value="1"/>
</dbReference>
<keyword evidence="2" id="KW-0131">Cell cycle</keyword>
<evidence type="ECO:0000313" key="5">
    <source>
        <dbReference type="Proteomes" id="UP000595140"/>
    </source>
</evidence>
<dbReference type="InterPro" id="IPR011989">
    <property type="entry name" value="ARM-like"/>
</dbReference>
<evidence type="ECO:0000256" key="2">
    <source>
        <dbReference type="ARBA" id="ARBA00023306"/>
    </source>
</evidence>
<keyword evidence="1" id="KW-0132">Cell division</keyword>
<keyword evidence="5" id="KW-1185">Reference proteome</keyword>
<dbReference type="InterPro" id="IPR051374">
    <property type="entry name" value="Ataxin-10/CTR86_families"/>
</dbReference>
<dbReference type="Proteomes" id="UP000595140">
    <property type="component" value="Unassembled WGS sequence"/>
</dbReference>
<evidence type="ECO:0000313" key="4">
    <source>
        <dbReference type="EMBL" id="VFQ67110.1"/>
    </source>
</evidence>
<dbReference type="InterPro" id="IPR019156">
    <property type="entry name" value="Ataxin-10_domain"/>
</dbReference>
<dbReference type="SUPFAM" id="SSF48371">
    <property type="entry name" value="ARM repeat"/>
    <property type="match status" value="1"/>
</dbReference>
<dbReference type="InterPro" id="IPR016024">
    <property type="entry name" value="ARM-type_fold"/>
</dbReference>
<protein>
    <recommendedName>
        <fullName evidence="3">Ataxin-10 domain-containing protein</fullName>
    </recommendedName>
</protein>
<dbReference type="GO" id="GO:0005829">
    <property type="term" value="C:cytosol"/>
    <property type="evidence" value="ECO:0007669"/>
    <property type="project" value="TreeGrafter"/>
</dbReference>
<dbReference type="PANTHER" id="PTHR13255:SF0">
    <property type="entry name" value="ATAXIN-10"/>
    <property type="match status" value="1"/>
</dbReference>
<dbReference type="AlphaFoldDB" id="A0A484KP61"/>
<name>A0A484KP61_9ASTE</name>
<evidence type="ECO:0000259" key="3">
    <source>
        <dbReference type="Pfam" id="PF09759"/>
    </source>
</evidence>